<dbReference type="EMBL" id="JAANIU010011687">
    <property type="protein sequence ID" value="KAG1530872.1"/>
    <property type="molecule type" value="Genomic_DNA"/>
</dbReference>
<organism evidence="1 2">
    <name type="scientific">Rhizopus delemar</name>
    <dbReference type="NCBI Taxonomy" id="936053"/>
    <lineage>
        <taxon>Eukaryota</taxon>
        <taxon>Fungi</taxon>
        <taxon>Fungi incertae sedis</taxon>
        <taxon>Mucoromycota</taxon>
        <taxon>Mucoromycotina</taxon>
        <taxon>Mucoromycetes</taxon>
        <taxon>Mucorales</taxon>
        <taxon>Mucorineae</taxon>
        <taxon>Rhizopodaceae</taxon>
        <taxon>Rhizopus</taxon>
    </lineage>
</organism>
<reference evidence="1 2" key="1">
    <citation type="journal article" date="2020" name="Microb. Genom.">
        <title>Genetic diversity of clinical and environmental Mucorales isolates obtained from an investigation of mucormycosis cases among solid organ transplant recipients.</title>
        <authorList>
            <person name="Nguyen M.H."/>
            <person name="Kaul D."/>
            <person name="Muto C."/>
            <person name="Cheng S.J."/>
            <person name="Richter R.A."/>
            <person name="Bruno V.M."/>
            <person name="Liu G."/>
            <person name="Beyhan S."/>
            <person name="Sundermann A.J."/>
            <person name="Mounaud S."/>
            <person name="Pasculle A.W."/>
            <person name="Nierman W.C."/>
            <person name="Driscoll E."/>
            <person name="Cumbie R."/>
            <person name="Clancy C.J."/>
            <person name="Dupont C.L."/>
        </authorList>
    </citation>
    <scope>NUCLEOTIDE SEQUENCE [LARGE SCALE GENOMIC DNA]</scope>
    <source>
        <strain evidence="1 2">GL24</strain>
    </source>
</reference>
<gene>
    <name evidence="1" type="ORF">G6F50_017035</name>
</gene>
<proteinExistence type="predicted"/>
<protein>
    <submittedName>
        <fullName evidence="1">Uncharacterized protein</fullName>
    </submittedName>
</protein>
<sequence>MRVVDQVRLQVVGGNGRAFAGETGQDADAVGQITLQIGARGGLLEFRLPVIRAGGLLVAVCDGGVEVVACPRRSRGLGGQAAAEGA</sequence>
<comment type="caution">
    <text evidence="1">The sequence shown here is derived from an EMBL/GenBank/DDBJ whole genome shotgun (WGS) entry which is preliminary data.</text>
</comment>
<dbReference type="Proteomes" id="UP000740926">
    <property type="component" value="Unassembled WGS sequence"/>
</dbReference>
<name>A0A9P7C1C7_9FUNG</name>
<keyword evidence="2" id="KW-1185">Reference proteome</keyword>
<accession>A0A9P7C1C7</accession>
<evidence type="ECO:0000313" key="2">
    <source>
        <dbReference type="Proteomes" id="UP000740926"/>
    </source>
</evidence>
<evidence type="ECO:0000313" key="1">
    <source>
        <dbReference type="EMBL" id="KAG1530872.1"/>
    </source>
</evidence>
<dbReference type="AlphaFoldDB" id="A0A9P7C1C7"/>